<proteinExistence type="predicted"/>
<sequence length="49" mass="6096">MADNEGRVRRWMRLRRRTKLRRMMKTQTGIVNDKKRFSVNNEEEACRRD</sequence>
<accession>A0A0L9UKG2</accession>
<evidence type="ECO:0000313" key="1">
    <source>
        <dbReference type="EMBL" id="KOM43047.1"/>
    </source>
</evidence>
<protein>
    <submittedName>
        <fullName evidence="1">Uncharacterized protein</fullName>
    </submittedName>
</protein>
<dbReference type="Proteomes" id="UP000053144">
    <property type="component" value="Chromosome 5"/>
</dbReference>
<dbReference type="AlphaFoldDB" id="A0A0L9UKG2"/>
<dbReference type="EMBL" id="CM003375">
    <property type="protein sequence ID" value="KOM43047.1"/>
    <property type="molecule type" value="Genomic_DNA"/>
</dbReference>
<evidence type="ECO:0000313" key="2">
    <source>
        <dbReference type="Proteomes" id="UP000053144"/>
    </source>
</evidence>
<gene>
    <name evidence="1" type="ORF">LR48_Vigan05g065100</name>
</gene>
<name>A0A0L9UKG2_PHAAN</name>
<reference evidence="2" key="1">
    <citation type="journal article" date="2015" name="Proc. Natl. Acad. Sci. U.S.A.">
        <title>Genome sequencing of adzuki bean (Vigna angularis) provides insight into high starch and low fat accumulation and domestication.</title>
        <authorList>
            <person name="Yang K."/>
            <person name="Tian Z."/>
            <person name="Chen C."/>
            <person name="Luo L."/>
            <person name="Zhao B."/>
            <person name="Wang Z."/>
            <person name="Yu L."/>
            <person name="Li Y."/>
            <person name="Sun Y."/>
            <person name="Li W."/>
            <person name="Chen Y."/>
            <person name="Li Y."/>
            <person name="Zhang Y."/>
            <person name="Ai D."/>
            <person name="Zhao J."/>
            <person name="Shang C."/>
            <person name="Ma Y."/>
            <person name="Wu B."/>
            <person name="Wang M."/>
            <person name="Gao L."/>
            <person name="Sun D."/>
            <person name="Zhang P."/>
            <person name="Guo F."/>
            <person name="Wang W."/>
            <person name="Li Y."/>
            <person name="Wang J."/>
            <person name="Varshney R.K."/>
            <person name="Wang J."/>
            <person name="Ling H.Q."/>
            <person name="Wan P."/>
        </authorList>
    </citation>
    <scope>NUCLEOTIDE SEQUENCE</scope>
    <source>
        <strain evidence="2">cv. Jingnong 6</strain>
    </source>
</reference>
<dbReference type="Gramene" id="KOM43047">
    <property type="protein sequence ID" value="KOM43047"/>
    <property type="gene ID" value="LR48_Vigan05g065100"/>
</dbReference>
<organism evidence="1 2">
    <name type="scientific">Phaseolus angularis</name>
    <name type="common">Azuki bean</name>
    <name type="synonym">Vigna angularis</name>
    <dbReference type="NCBI Taxonomy" id="3914"/>
    <lineage>
        <taxon>Eukaryota</taxon>
        <taxon>Viridiplantae</taxon>
        <taxon>Streptophyta</taxon>
        <taxon>Embryophyta</taxon>
        <taxon>Tracheophyta</taxon>
        <taxon>Spermatophyta</taxon>
        <taxon>Magnoliopsida</taxon>
        <taxon>eudicotyledons</taxon>
        <taxon>Gunneridae</taxon>
        <taxon>Pentapetalae</taxon>
        <taxon>rosids</taxon>
        <taxon>fabids</taxon>
        <taxon>Fabales</taxon>
        <taxon>Fabaceae</taxon>
        <taxon>Papilionoideae</taxon>
        <taxon>50 kb inversion clade</taxon>
        <taxon>NPAAA clade</taxon>
        <taxon>indigoferoid/millettioid clade</taxon>
        <taxon>Phaseoleae</taxon>
        <taxon>Vigna</taxon>
    </lineage>
</organism>